<reference evidence="1 2" key="1">
    <citation type="submission" date="2015-01" db="EMBL/GenBank/DDBJ databases">
        <title>Jeotgalibacillus campisalis genome sequencing.</title>
        <authorList>
            <person name="Goh K.M."/>
            <person name="Chan K.-G."/>
            <person name="Yaakop A.S."/>
            <person name="Ee R."/>
            <person name="Gan H.M."/>
            <person name="Chan C.S."/>
        </authorList>
    </citation>
    <scope>NUCLEOTIDE SEQUENCE [LARGE SCALE GENOMIC DNA]</scope>
    <source>
        <strain evidence="1 2">SF-57</strain>
    </source>
</reference>
<evidence type="ECO:0000313" key="1">
    <source>
        <dbReference type="EMBL" id="KIL43040.1"/>
    </source>
</evidence>
<sequence length="47" mass="5425">MPRNMESGEFFGIIIRETDNKKGPITSFCPHDRSFAVKEMIKKDLIP</sequence>
<dbReference type="EMBL" id="JXRR01000022">
    <property type="protein sequence ID" value="KIL43040.1"/>
    <property type="molecule type" value="Genomic_DNA"/>
</dbReference>
<keyword evidence="2" id="KW-1185">Reference proteome</keyword>
<dbReference type="Proteomes" id="UP000031972">
    <property type="component" value="Unassembled WGS sequence"/>
</dbReference>
<evidence type="ECO:0000313" key="2">
    <source>
        <dbReference type="Proteomes" id="UP000031972"/>
    </source>
</evidence>
<protein>
    <submittedName>
        <fullName evidence="1">Uncharacterized protein</fullName>
    </submittedName>
</protein>
<comment type="caution">
    <text evidence="1">The sequence shown here is derived from an EMBL/GenBank/DDBJ whole genome shotgun (WGS) entry which is preliminary data.</text>
</comment>
<organism evidence="1 2">
    <name type="scientific">Jeotgalibacillus campisalis</name>
    <dbReference type="NCBI Taxonomy" id="220754"/>
    <lineage>
        <taxon>Bacteria</taxon>
        <taxon>Bacillati</taxon>
        <taxon>Bacillota</taxon>
        <taxon>Bacilli</taxon>
        <taxon>Bacillales</taxon>
        <taxon>Caryophanaceae</taxon>
        <taxon>Jeotgalibacillus</taxon>
    </lineage>
</organism>
<name>A0A0C2QYE8_9BACL</name>
<proteinExistence type="predicted"/>
<dbReference type="AlphaFoldDB" id="A0A0C2QYE8"/>
<gene>
    <name evidence="1" type="ORF">KR50_34430</name>
</gene>
<accession>A0A0C2QYE8</accession>